<gene>
    <name evidence="8" type="ORF">FNV43_RR25401</name>
</gene>
<dbReference type="GO" id="GO:0016491">
    <property type="term" value="F:oxidoreductase activity"/>
    <property type="evidence" value="ECO:0007669"/>
    <property type="project" value="UniProtKB-KW"/>
</dbReference>
<evidence type="ECO:0000256" key="5">
    <source>
        <dbReference type="ARBA" id="ARBA00023004"/>
    </source>
</evidence>
<evidence type="ECO:0000256" key="4">
    <source>
        <dbReference type="ARBA" id="ARBA00023002"/>
    </source>
</evidence>
<dbReference type="Pfam" id="PF03171">
    <property type="entry name" value="2OG-FeII_Oxy"/>
    <property type="match status" value="1"/>
</dbReference>
<dbReference type="InterPro" id="IPR050295">
    <property type="entry name" value="Plant_2OG-oxidoreductases"/>
</dbReference>
<comment type="similarity">
    <text evidence="1 6">Belongs to the iron/ascorbate-dependent oxidoreductase family.</text>
</comment>
<evidence type="ECO:0000259" key="7">
    <source>
        <dbReference type="PROSITE" id="PS51471"/>
    </source>
</evidence>
<accession>A0A8K0DU66</accession>
<dbReference type="SUPFAM" id="SSF51197">
    <property type="entry name" value="Clavaminate synthase-like"/>
    <property type="match status" value="1"/>
</dbReference>
<keyword evidence="3" id="KW-0847">Vitamin C</keyword>
<keyword evidence="2 6" id="KW-0479">Metal-binding</keyword>
<dbReference type="PANTHER" id="PTHR47991">
    <property type="entry name" value="OXOGLUTARATE/IRON-DEPENDENT DIOXYGENASE"/>
    <property type="match status" value="1"/>
</dbReference>
<evidence type="ECO:0000256" key="6">
    <source>
        <dbReference type="RuleBase" id="RU003682"/>
    </source>
</evidence>
<dbReference type="Gene3D" id="2.60.120.330">
    <property type="entry name" value="B-lactam Antibiotic, Isopenicillin N Synthase, Chain"/>
    <property type="match status" value="1"/>
</dbReference>
<dbReference type="GO" id="GO:0046872">
    <property type="term" value="F:metal ion binding"/>
    <property type="evidence" value="ECO:0007669"/>
    <property type="project" value="UniProtKB-KW"/>
</dbReference>
<dbReference type="PROSITE" id="PS51471">
    <property type="entry name" value="FE2OG_OXY"/>
    <property type="match status" value="1"/>
</dbReference>
<evidence type="ECO:0000313" key="8">
    <source>
        <dbReference type="EMBL" id="KAF3434298.1"/>
    </source>
</evidence>
<evidence type="ECO:0000256" key="3">
    <source>
        <dbReference type="ARBA" id="ARBA00022896"/>
    </source>
</evidence>
<dbReference type="AlphaFoldDB" id="A0A8K0DU66"/>
<dbReference type="EMBL" id="VOIH02000011">
    <property type="protein sequence ID" value="KAF3434298.1"/>
    <property type="molecule type" value="Genomic_DNA"/>
</dbReference>
<reference evidence="8" key="1">
    <citation type="submission" date="2020-03" db="EMBL/GenBank/DDBJ databases">
        <title>A high-quality chromosome-level genome assembly of a woody plant with both climbing and erect habits, Rhamnella rubrinervis.</title>
        <authorList>
            <person name="Lu Z."/>
            <person name="Yang Y."/>
            <person name="Zhu X."/>
            <person name="Sun Y."/>
        </authorList>
    </citation>
    <scope>NUCLEOTIDE SEQUENCE</scope>
    <source>
        <strain evidence="8">BYM</strain>
        <tissue evidence="8">Leaf</tissue>
    </source>
</reference>
<proteinExistence type="inferred from homology"/>
<dbReference type="InterPro" id="IPR027443">
    <property type="entry name" value="IPNS-like_sf"/>
</dbReference>
<dbReference type="InterPro" id="IPR044861">
    <property type="entry name" value="IPNS-like_FE2OG_OXY"/>
</dbReference>
<keyword evidence="9" id="KW-1185">Reference proteome</keyword>
<dbReference type="Pfam" id="PF14226">
    <property type="entry name" value="DIOX_N"/>
    <property type="match status" value="1"/>
</dbReference>
<keyword evidence="5 6" id="KW-0408">Iron</keyword>
<dbReference type="GO" id="GO:0031418">
    <property type="term" value="F:L-ascorbic acid binding"/>
    <property type="evidence" value="ECO:0007669"/>
    <property type="project" value="UniProtKB-KW"/>
</dbReference>
<evidence type="ECO:0000313" key="9">
    <source>
        <dbReference type="Proteomes" id="UP000796880"/>
    </source>
</evidence>
<name>A0A8K0DU66_9ROSA</name>
<dbReference type="InterPro" id="IPR026992">
    <property type="entry name" value="DIOX_N"/>
</dbReference>
<comment type="caution">
    <text evidence="8">The sequence shown here is derived from an EMBL/GenBank/DDBJ whole genome shotgun (WGS) entry which is preliminary data.</text>
</comment>
<dbReference type="InterPro" id="IPR005123">
    <property type="entry name" value="Oxoglu/Fe-dep_dioxygenase_dom"/>
</dbReference>
<protein>
    <recommendedName>
        <fullName evidence="7">Fe2OG dioxygenase domain-containing protein</fullName>
    </recommendedName>
</protein>
<keyword evidence="4 6" id="KW-0560">Oxidoreductase</keyword>
<sequence length="358" mass="40871">MEERRTKSYGTALLVPSVQELAKSSNLALPSRYIRPHDQPLISDDHNALNFPHLQIPVIDFQKLVSEESNSELEKFHFACKEWGFFQLVNHGVRSSLLEKTKTESENMFKLPLEEKNKYKQAPGDLDGFGQNFVFSEEQKLDWCDVFALTTLPIHMRKPRIFTKLPSAFREAIENYSMEEEELAKSLMTQMEKALKLKDKEVTKLFEGGTQATRLNYYPPCPQPEKVIGLASHSDSSGLTIVLQVGDVEGLQVKNNGKWVTVKPLPNAFIVNIGDILEMVTNGEYRSIEHRATINSQRERLSIATFCNPNFGVEIGPAHTLITDQSPAKYRRLGTQEYYRGFFSRQLESKSYIESMKL</sequence>
<dbReference type="OrthoDB" id="288590at2759"/>
<dbReference type="Proteomes" id="UP000796880">
    <property type="component" value="Unassembled WGS sequence"/>
</dbReference>
<evidence type="ECO:0000256" key="1">
    <source>
        <dbReference type="ARBA" id="ARBA00008056"/>
    </source>
</evidence>
<dbReference type="FunFam" id="2.60.120.330:FF:000001">
    <property type="entry name" value="Protein SRG1"/>
    <property type="match status" value="1"/>
</dbReference>
<organism evidence="8 9">
    <name type="scientific">Rhamnella rubrinervis</name>
    <dbReference type="NCBI Taxonomy" id="2594499"/>
    <lineage>
        <taxon>Eukaryota</taxon>
        <taxon>Viridiplantae</taxon>
        <taxon>Streptophyta</taxon>
        <taxon>Embryophyta</taxon>
        <taxon>Tracheophyta</taxon>
        <taxon>Spermatophyta</taxon>
        <taxon>Magnoliopsida</taxon>
        <taxon>eudicotyledons</taxon>
        <taxon>Gunneridae</taxon>
        <taxon>Pentapetalae</taxon>
        <taxon>rosids</taxon>
        <taxon>fabids</taxon>
        <taxon>Rosales</taxon>
        <taxon>Rhamnaceae</taxon>
        <taxon>rhamnoid group</taxon>
        <taxon>Rhamneae</taxon>
        <taxon>Rhamnella</taxon>
    </lineage>
</organism>
<feature type="domain" description="Fe2OG dioxygenase" evidence="7">
    <location>
        <begin position="209"/>
        <end position="309"/>
    </location>
</feature>
<evidence type="ECO:0000256" key="2">
    <source>
        <dbReference type="ARBA" id="ARBA00022723"/>
    </source>
</evidence>